<dbReference type="InterPro" id="IPR006119">
    <property type="entry name" value="Resolv_N"/>
</dbReference>
<dbReference type="GO" id="GO:0000150">
    <property type="term" value="F:DNA strand exchange activity"/>
    <property type="evidence" value="ECO:0007669"/>
    <property type="project" value="InterPro"/>
</dbReference>
<organism evidence="2">
    <name type="scientific">marine sediment metagenome</name>
    <dbReference type="NCBI Taxonomy" id="412755"/>
    <lineage>
        <taxon>unclassified sequences</taxon>
        <taxon>metagenomes</taxon>
        <taxon>ecological metagenomes</taxon>
    </lineage>
</organism>
<feature type="non-terminal residue" evidence="2">
    <location>
        <position position="167"/>
    </location>
</feature>
<dbReference type="SUPFAM" id="SSF53041">
    <property type="entry name" value="Resolvase-like"/>
    <property type="match status" value="1"/>
</dbReference>
<dbReference type="InterPro" id="IPR036162">
    <property type="entry name" value="Resolvase-like_N_sf"/>
</dbReference>
<name>A0A0F8VHQ8_9ZZZZ</name>
<dbReference type="InterPro" id="IPR050639">
    <property type="entry name" value="SSR_resolvase"/>
</dbReference>
<dbReference type="GO" id="GO:0003677">
    <property type="term" value="F:DNA binding"/>
    <property type="evidence" value="ECO:0007669"/>
    <property type="project" value="InterPro"/>
</dbReference>
<dbReference type="SMART" id="SM00857">
    <property type="entry name" value="Resolvase"/>
    <property type="match status" value="1"/>
</dbReference>
<evidence type="ECO:0000313" key="2">
    <source>
        <dbReference type="EMBL" id="KKK43897.1"/>
    </source>
</evidence>
<dbReference type="PANTHER" id="PTHR30461">
    <property type="entry name" value="DNA-INVERTASE FROM LAMBDOID PROPHAGE"/>
    <property type="match status" value="1"/>
</dbReference>
<dbReference type="PANTHER" id="PTHR30461:SF23">
    <property type="entry name" value="DNA RECOMBINASE-RELATED"/>
    <property type="match status" value="1"/>
</dbReference>
<proteinExistence type="predicted"/>
<dbReference type="CDD" id="cd00338">
    <property type="entry name" value="Ser_Recombinase"/>
    <property type="match status" value="1"/>
</dbReference>
<accession>A0A0F8VHQ8</accession>
<gene>
    <name evidence="2" type="ORF">LCGC14_3167790</name>
</gene>
<sequence>MRVLAYIRRSKESDERTVSLDQQRLSIREYCSRAQPPLTITHEIVDDGISGGKRERLTRIKEMIVTHKLNGLVAYHLDRIARDTAAQLDLFAWFSKRHLQIHTVNQGEIRIEQSHEFLSIGVQSMLAEYVRRQAQERGVSTSRYQERMNHRYSYHAPFGSMFTADKL</sequence>
<protein>
    <recommendedName>
        <fullName evidence="1">Resolvase/invertase-type recombinase catalytic domain-containing protein</fullName>
    </recommendedName>
</protein>
<feature type="domain" description="Resolvase/invertase-type recombinase catalytic" evidence="1">
    <location>
        <begin position="3"/>
        <end position="140"/>
    </location>
</feature>
<reference evidence="2" key="1">
    <citation type="journal article" date="2015" name="Nature">
        <title>Complex archaea that bridge the gap between prokaryotes and eukaryotes.</title>
        <authorList>
            <person name="Spang A."/>
            <person name="Saw J.H."/>
            <person name="Jorgensen S.L."/>
            <person name="Zaremba-Niedzwiedzka K."/>
            <person name="Martijn J."/>
            <person name="Lind A.E."/>
            <person name="van Eijk R."/>
            <person name="Schleper C."/>
            <person name="Guy L."/>
            <person name="Ettema T.J."/>
        </authorList>
    </citation>
    <scope>NUCLEOTIDE SEQUENCE</scope>
</reference>
<evidence type="ECO:0000259" key="1">
    <source>
        <dbReference type="SMART" id="SM00857"/>
    </source>
</evidence>
<comment type="caution">
    <text evidence="2">The sequence shown here is derived from an EMBL/GenBank/DDBJ whole genome shotgun (WGS) entry which is preliminary data.</text>
</comment>
<dbReference type="Pfam" id="PF00239">
    <property type="entry name" value="Resolvase"/>
    <property type="match status" value="1"/>
</dbReference>
<dbReference type="Gene3D" id="3.40.50.1390">
    <property type="entry name" value="Resolvase, N-terminal catalytic domain"/>
    <property type="match status" value="1"/>
</dbReference>
<dbReference type="EMBL" id="LAZR01070217">
    <property type="protein sequence ID" value="KKK43897.1"/>
    <property type="molecule type" value="Genomic_DNA"/>
</dbReference>
<dbReference type="AlphaFoldDB" id="A0A0F8VHQ8"/>